<dbReference type="InterPro" id="IPR047579">
    <property type="entry name" value="DD_CABYR_SP17"/>
</dbReference>
<feature type="compositionally biased region" description="Acidic residues" evidence="1">
    <location>
        <begin position="536"/>
        <end position="552"/>
    </location>
</feature>
<reference evidence="4 5" key="1">
    <citation type="submission" date="2023-09" db="EMBL/GenBank/DDBJ databases">
        <authorList>
            <person name="Wang M."/>
        </authorList>
    </citation>
    <scope>NUCLEOTIDE SEQUENCE [LARGE SCALE GENOMIC DNA]</scope>
    <source>
        <strain evidence="4">GT-2023</strain>
        <tissue evidence="4">Liver</tissue>
    </source>
</reference>
<dbReference type="PANTHER" id="PTHR10699">
    <property type="entry name" value="NEUROMODULIN"/>
    <property type="match status" value="1"/>
</dbReference>
<feature type="compositionally biased region" description="Basic and acidic residues" evidence="1">
    <location>
        <begin position="667"/>
        <end position="678"/>
    </location>
</feature>
<dbReference type="InterPro" id="IPR007110">
    <property type="entry name" value="Ig-like_dom"/>
</dbReference>
<dbReference type="SMART" id="SM00394">
    <property type="entry name" value="RIIa"/>
    <property type="match status" value="1"/>
</dbReference>
<dbReference type="InterPro" id="IPR003117">
    <property type="entry name" value="cAMP_dep_PK_reg_su_I/II_a/b"/>
</dbReference>
<evidence type="ECO:0000259" key="3">
    <source>
        <dbReference type="PROSITE" id="PS50835"/>
    </source>
</evidence>
<dbReference type="PROSITE" id="PS50835">
    <property type="entry name" value="IG_LIKE"/>
    <property type="match status" value="1"/>
</dbReference>
<accession>A0ABR3M6H5</accession>
<feature type="domain" description="Ig-like" evidence="3">
    <location>
        <begin position="49"/>
        <end position="142"/>
    </location>
</feature>
<feature type="transmembrane region" description="Helical" evidence="2">
    <location>
        <begin position="158"/>
        <end position="177"/>
    </location>
</feature>
<dbReference type="CDD" id="cd12100">
    <property type="entry name" value="DD_CABYR_SP17"/>
    <property type="match status" value="1"/>
</dbReference>
<feature type="compositionally biased region" description="Acidic residues" evidence="1">
    <location>
        <begin position="812"/>
        <end position="824"/>
    </location>
</feature>
<dbReference type="InterPro" id="IPR036179">
    <property type="entry name" value="Ig-like_dom_sf"/>
</dbReference>
<proteinExistence type="predicted"/>
<dbReference type="Pfam" id="PF07679">
    <property type="entry name" value="I-set"/>
    <property type="match status" value="1"/>
</dbReference>
<comment type="caution">
    <text evidence="4">The sequence shown here is derived from an EMBL/GenBank/DDBJ whole genome shotgun (WGS) entry which is preliminary data.</text>
</comment>
<dbReference type="SUPFAM" id="SSF48726">
    <property type="entry name" value="Immunoglobulin"/>
    <property type="match status" value="1"/>
</dbReference>
<organism evidence="4 5">
    <name type="scientific">Cirrhinus molitorella</name>
    <name type="common">mud carp</name>
    <dbReference type="NCBI Taxonomy" id="172907"/>
    <lineage>
        <taxon>Eukaryota</taxon>
        <taxon>Metazoa</taxon>
        <taxon>Chordata</taxon>
        <taxon>Craniata</taxon>
        <taxon>Vertebrata</taxon>
        <taxon>Euteleostomi</taxon>
        <taxon>Actinopterygii</taxon>
        <taxon>Neopterygii</taxon>
        <taxon>Teleostei</taxon>
        <taxon>Ostariophysi</taxon>
        <taxon>Cypriniformes</taxon>
        <taxon>Cyprinidae</taxon>
        <taxon>Labeoninae</taxon>
        <taxon>Labeonini</taxon>
        <taxon>Cirrhinus</taxon>
    </lineage>
</organism>
<dbReference type="SUPFAM" id="SSF47391">
    <property type="entry name" value="Dimerization-anchoring domain of cAMP-dependent PK regulatory subunit"/>
    <property type="match status" value="1"/>
</dbReference>
<protein>
    <recommendedName>
        <fullName evidence="3">Ig-like domain-containing protein</fullName>
    </recommendedName>
</protein>
<evidence type="ECO:0000256" key="2">
    <source>
        <dbReference type="SAM" id="Phobius"/>
    </source>
</evidence>
<evidence type="ECO:0000313" key="4">
    <source>
        <dbReference type="EMBL" id="KAL1260734.1"/>
    </source>
</evidence>
<sequence>MEQTRCNYSCFTEESDRPGLPRKTELLVKLQVHDESEERVTSPKGLADPSLSVKVYRGPTESNEVLTSLTTIKVMAGTSLKLHCVALDNKHCEVQWVRENSTLPLTEITDNITIVRWSEFKAEDSGRYRCHTKGTCTDQGITVEIEVITSDGFAWAKIFAAFAVSAVVILTAHLVYLCYIKGCKITDSANIVHERVASRNAVVVRPIAQDSQSDHEVPYADIVISVRGSSNPDLSDTFSHTSNNQRPRWRDEARTGLLHASADRLHIHSKEIFVKMSVPFSNTNLRIPRGFGNLLEGLAKEVLRDQPEDIPTFAALYFTKLLKAREESGLDPAEWGAKLEDRFYNNHSFKGTAIQENHISTKINTRNNAGRSETLGNNETLSSPLKDLNANNTEVKQKYELDKKLDEESGEGEHEPAADTPNVGTADVDICAQELKDPSGIPEQTSEVLKDDELGKEAVDIDICRSELEPTPLPSFGGLADVDVCAEEINHPSESTENTDLESPKLNQEQFESQDESFVEAPSHIEQDVGKQANEMSDDDDHAEDAEQGDLEMADHLLEDTDPQENYVEESAEKERIEESTTENTAEAEQESEEHTEEKDLPDHENQAETNHEYSSTNDFVEDADDSTSDINSRSLMEMKDAYFDYSDGTYDSKSEVIDVLDEVHHQCSTHAGEHEAENSTDEQNTSKIMDATTEETPKLDSQLNDGETEVTEDMISNGILNTDVMDASEKDLNTENVNEGSDLDSDGSDAEELDLDNLNMPQQNVVKTEDGEEPNENILPSEAEEADPRPLEGETEIIGEEHPIELQEQTENTENEADQEDQLGEQRDKSQESILESENQENPNSGESKCFNTSLLCEPTSLASSLTPPADAKKRELIPLQHRAAAPLFNLVYCHRVEEARTVWDSLRYSGIRIVAGEAYSFKAVCPVRRFTVCCTCTRRDHVYKRL</sequence>
<dbReference type="PANTHER" id="PTHR10699:SF16">
    <property type="entry name" value="SPERM SURFACE PROTEIN SP17"/>
    <property type="match status" value="1"/>
</dbReference>
<feature type="compositionally biased region" description="Acidic residues" evidence="1">
    <location>
        <begin position="742"/>
        <end position="756"/>
    </location>
</feature>
<feature type="compositionally biased region" description="Acidic residues" evidence="1">
    <location>
        <begin position="586"/>
        <end position="595"/>
    </location>
</feature>
<dbReference type="EMBL" id="JAYMGO010000015">
    <property type="protein sequence ID" value="KAL1260734.1"/>
    <property type="molecule type" value="Genomic_DNA"/>
</dbReference>
<feature type="region of interest" description="Disordered" evidence="1">
    <location>
        <begin position="667"/>
        <end position="851"/>
    </location>
</feature>
<feature type="compositionally biased region" description="Polar residues" evidence="1">
    <location>
        <begin position="833"/>
        <end position="851"/>
    </location>
</feature>
<keyword evidence="2" id="KW-0472">Membrane</keyword>
<feature type="compositionally biased region" description="Acidic residues" evidence="1">
    <location>
        <begin position="560"/>
        <end position="570"/>
    </location>
</feature>
<dbReference type="Gene3D" id="2.60.40.10">
    <property type="entry name" value="Immunoglobulins"/>
    <property type="match status" value="1"/>
</dbReference>
<dbReference type="InterPro" id="IPR013783">
    <property type="entry name" value="Ig-like_fold"/>
</dbReference>
<feature type="region of interest" description="Disordered" evidence="1">
    <location>
        <begin position="360"/>
        <end position="425"/>
    </location>
</feature>
<dbReference type="Proteomes" id="UP001558613">
    <property type="component" value="Unassembled WGS sequence"/>
</dbReference>
<feature type="compositionally biased region" description="Polar residues" evidence="1">
    <location>
        <begin position="360"/>
        <end position="394"/>
    </location>
</feature>
<dbReference type="Pfam" id="PF02197">
    <property type="entry name" value="RIIa"/>
    <property type="match status" value="1"/>
</dbReference>
<feature type="region of interest" description="Disordered" evidence="1">
    <location>
        <begin position="487"/>
        <end position="635"/>
    </location>
</feature>
<evidence type="ECO:0000256" key="1">
    <source>
        <dbReference type="SAM" id="MobiDB-lite"/>
    </source>
</evidence>
<evidence type="ECO:0000313" key="5">
    <source>
        <dbReference type="Proteomes" id="UP001558613"/>
    </source>
</evidence>
<feature type="compositionally biased region" description="Basic and acidic residues" evidence="1">
    <location>
        <begin position="596"/>
        <end position="612"/>
    </location>
</feature>
<gene>
    <name evidence="4" type="ORF">QQF64_008561</name>
</gene>
<keyword evidence="2" id="KW-1133">Transmembrane helix</keyword>
<name>A0ABR3M6H5_9TELE</name>
<dbReference type="Gene3D" id="1.20.890.10">
    <property type="entry name" value="cAMP-dependent protein kinase regulatory subunit, dimerization-anchoring domain"/>
    <property type="match status" value="1"/>
</dbReference>
<keyword evidence="5" id="KW-1185">Reference proteome</keyword>
<feature type="compositionally biased region" description="Basic and acidic residues" evidence="1">
    <location>
        <begin position="395"/>
        <end position="417"/>
    </location>
</feature>
<keyword evidence="2" id="KW-0812">Transmembrane</keyword>
<dbReference type="InterPro" id="IPR013098">
    <property type="entry name" value="Ig_I-set"/>
</dbReference>